<dbReference type="EnsemblPlants" id="Kaladp1284s0005.1.v1.1">
    <property type="protein sequence ID" value="Kaladp1284s0005.1.v1.1"/>
    <property type="gene ID" value="Kaladp1284s0005.v1.1"/>
</dbReference>
<keyword evidence="2" id="KW-1185">Reference proteome</keyword>
<accession>A0A7N0VLT7</accession>
<evidence type="ECO:0000313" key="2">
    <source>
        <dbReference type="Proteomes" id="UP000594263"/>
    </source>
</evidence>
<reference evidence="1" key="1">
    <citation type="submission" date="2021-01" db="UniProtKB">
        <authorList>
            <consortium name="EnsemblPlants"/>
        </authorList>
    </citation>
    <scope>IDENTIFICATION</scope>
</reference>
<dbReference type="Gramene" id="Kaladp1284s0005.1.v1.1">
    <property type="protein sequence ID" value="Kaladp1284s0005.1.v1.1"/>
    <property type="gene ID" value="Kaladp1284s0005.v1.1"/>
</dbReference>
<sequence length="62" mass="7052">MMRTRLLWFAAGFAITGAAISHFVWRDLLIDRTSLVSEMKQKFDDLEARVLKIEGVSHGNSD</sequence>
<protein>
    <submittedName>
        <fullName evidence="1">Uncharacterized protein</fullName>
    </submittedName>
</protein>
<evidence type="ECO:0000313" key="1">
    <source>
        <dbReference type="EnsemblPlants" id="Kaladp1284s0005.1.v1.1"/>
    </source>
</evidence>
<organism evidence="1 2">
    <name type="scientific">Kalanchoe fedtschenkoi</name>
    <name type="common">Lavender scallops</name>
    <name type="synonym">South American air plant</name>
    <dbReference type="NCBI Taxonomy" id="63787"/>
    <lineage>
        <taxon>Eukaryota</taxon>
        <taxon>Viridiplantae</taxon>
        <taxon>Streptophyta</taxon>
        <taxon>Embryophyta</taxon>
        <taxon>Tracheophyta</taxon>
        <taxon>Spermatophyta</taxon>
        <taxon>Magnoliopsida</taxon>
        <taxon>eudicotyledons</taxon>
        <taxon>Gunneridae</taxon>
        <taxon>Pentapetalae</taxon>
        <taxon>Saxifragales</taxon>
        <taxon>Crassulaceae</taxon>
        <taxon>Kalanchoe</taxon>
    </lineage>
</organism>
<dbReference type="PANTHER" id="PTHR34970:SF5">
    <property type="entry name" value="PROTEIN, PUTATIVE-RELATED"/>
    <property type="match status" value="1"/>
</dbReference>
<proteinExistence type="predicted"/>
<dbReference type="OMA" id="AAITHFS"/>
<dbReference type="Proteomes" id="UP000594263">
    <property type="component" value="Unplaced"/>
</dbReference>
<dbReference type="PANTHER" id="PTHR34970">
    <property type="entry name" value="ABC TRANSPORTER A FAMILY PROTEIN"/>
    <property type="match status" value="1"/>
</dbReference>
<name>A0A7N0VLT7_KALFE</name>
<dbReference type="AlphaFoldDB" id="A0A7N0VLT7"/>